<dbReference type="PANTHER" id="PTHR10265">
    <property type="entry name" value="CYCLIN-DEPENDENT KINASE INHIBITOR 1"/>
    <property type="match status" value="1"/>
</dbReference>
<reference evidence="7" key="1">
    <citation type="submission" date="2020-04" db="EMBL/GenBank/DDBJ databases">
        <authorList>
            <person name="Alioto T."/>
            <person name="Alioto T."/>
            <person name="Gomez Garrido J."/>
        </authorList>
    </citation>
    <scope>NUCLEOTIDE SEQUENCE</scope>
    <source>
        <strain evidence="7">A484AB</strain>
    </source>
</reference>
<dbReference type="GO" id="GO:0004861">
    <property type="term" value="F:cyclin-dependent protein serine/threonine kinase inhibitor activity"/>
    <property type="evidence" value="ECO:0007669"/>
    <property type="project" value="InterPro"/>
</dbReference>
<evidence type="ECO:0000256" key="6">
    <source>
        <dbReference type="SAM" id="MobiDB-lite"/>
    </source>
</evidence>
<keyword evidence="5" id="KW-0131">Cell cycle</keyword>
<gene>
    <name evidence="7" type="ORF">PACLA_8A028786</name>
</gene>
<keyword evidence="4" id="KW-0539">Nucleus</keyword>
<dbReference type="AlphaFoldDB" id="A0A7D9EK62"/>
<evidence type="ECO:0000256" key="5">
    <source>
        <dbReference type="ARBA" id="ARBA00023306"/>
    </source>
</evidence>
<dbReference type="InterPro" id="IPR003175">
    <property type="entry name" value="CDI_dom"/>
</dbReference>
<evidence type="ECO:0000313" key="8">
    <source>
        <dbReference type="Proteomes" id="UP001152795"/>
    </source>
</evidence>
<dbReference type="Gene3D" id="4.10.365.10">
    <property type="entry name" value="p27"/>
    <property type="match status" value="1"/>
</dbReference>
<accession>A0A7D9EK62</accession>
<evidence type="ECO:0000256" key="1">
    <source>
        <dbReference type="ARBA" id="ARBA00004123"/>
    </source>
</evidence>
<evidence type="ECO:0000256" key="3">
    <source>
        <dbReference type="ARBA" id="ARBA00023013"/>
    </source>
</evidence>
<comment type="subcellular location">
    <subcellularLocation>
        <location evidence="1">Nucleus</location>
    </subcellularLocation>
</comment>
<dbReference type="GO" id="GO:0051726">
    <property type="term" value="P:regulation of cell cycle"/>
    <property type="evidence" value="ECO:0007669"/>
    <property type="project" value="InterPro"/>
</dbReference>
<dbReference type="InterPro" id="IPR044898">
    <property type="entry name" value="CDI_dom_sf"/>
</dbReference>
<name>A0A7D9EK62_PARCT</name>
<dbReference type="Pfam" id="PF02234">
    <property type="entry name" value="CDI"/>
    <property type="match status" value="1"/>
</dbReference>
<evidence type="ECO:0000256" key="4">
    <source>
        <dbReference type="ARBA" id="ARBA00023242"/>
    </source>
</evidence>
<dbReference type="PANTHER" id="PTHR10265:SF45">
    <property type="entry name" value="DACAPO"/>
    <property type="match status" value="1"/>
</dbReference>
<comment type="similarity">
    <text evidence="2">Belongs to the CDI family.</text>
</comment>
<dbReference type="GO" id="GO:0005634">
    <property type="term" value="C:nucleus"/>
    <property type="evidence" value="ECO:0007669"/>
    <property type="project" value="UniProtKB-SubCell"/>
</dbReference>
<feature type="compositionally biased region" description="Low complexity" evidence="6">
    <location>
        <begin position="116"/>
        <end position="125"/>
    </location>
</feature>
<organism evidence="7 8">
    <name type="scientific">Paramuricea clavata</name>
    <name type="common">Red gorgonian</name>
    <name type="synonym">Violescent sea-whip</name>
    <dbReference type="NCBI Taxonomy" id="317549"/>
    <lineage>
        <taxon>Eukaryota</taxon>
        <taxon>Metazoa</taxon>
        <taxon>Cnidaria</taxon>
        <taxon>Anthozoa</taxon>
        <taxon>Octocorallia</taxon>
        <taxon>Malacalcyonacea</taxon>
        <taxon>Plexauridae</taxon>
        <taxon>Paramuricea</taxon>
    </lineage>
</organism>
<feature type="region of interest" description="Disordered" evidence="6">
    <location>
        <begin position="116"/>
        <end position="218"/>
    </location>
</feature>
<keyword evidence="8" id="KW-1185">Reference proteome</keyword>
<dbReference type="Proteomes" id="UP001152795">
    <property type="component" value="Unassembled WGS sequence"/>
</dbReference>
<comment type="caution">
    <text evidence="7">The sequence shown here is derived from an EMBL/GenBank/DDBJ whole genome shotgun (WGS) entry which is preliminary data.</text>
</comment>
<dbReference type="OrthoDB" id="5954640at2759"/>
<keyword evidence="3" id="KW-0649">Protein kinase inhibitor</keyword>
<dbReference type="EMBL" id="CACRXK020006635">
    <property type="protein sequence ID" value="CAB4009962.1"/>
    <property type="molecule type" value="Genomic_DNA"/>
</dbReference>
<evidence type="ECO:0000313" key="7">
    <source>
        <dbReference type="EMBL" id="CAB4009962.1"/>
    </source>
</evidence>
<protein>
    <submittedName>
        <fullName evidence="7">Cyclin-dependent kinase inhibitor 1B-like</fullName>
    </submittedName>
</protein>
<evidence type="ECO:0000256" key="2">
    <source>
        <dbReference type="ARBA" id="ARBA00006726"/>
    </source>
</evidence>
<proteinExistence type="inferred from homology"/>
<sequence length="218" mass="24687">MSVARMARQSSTGSPKRFELGISRSCCRNLFGPIDHAQLRAELEAELRRIADEKKRRWNFDFMEVKPLDGEFLWQRVGENRSVGFATNEESITSPATVRITPQHSNDAVITHAETSVTTRNTSRNRTSDAPKSCFETPERLSAKRLRKSPRITDYLRAKKGSSTSRRIKFSSEAGGPKLCRPVQTRKTNSRSRPAKQSTLDQFMSKLRPRQSNGKVSS</sequence>